<proteinExistence type="predicted"/>
<keyword evidence="2" id="KW-1185">Reference proteome</keyword>
<accession>A0ACB5T8D1</accession>
<dbReference type="Proteomes" id="UP001165064">
    <property type="component" value="Unassembled WGS sequence"/>
</dbReference>
<dbReference type="EMBL" id="BSXS01004558">
    <property type="protein sequence ID" value="GME83182.1"/>
    <property type="molecule type" value="Genomic_DNA"/>
</dbReference>
<reference evidence="1" key="1">
    <citation type="submission" date="2023-04" db="EMBL/GenBank/DDBJ databases">
        <title>Ambrosiozyma monospora NBRC 10751.</title>
        <authorList>
            <person name="Ichikawa N."/>
            <person name="Sato H."/>
            <person name="Tonouchi N."/>
        </authorList>
    </citation>
    <scope>NUCLEOTIDE SEQUENCE</scope>
    <source>
        <strain evidence="1">NBRC 10751</strain>
    </source>
</reference>
<sequence length="507" mass="58435">MLKLDQCGLTANDIDIFHNYWFGLPHMTDHISPKRYFSYFNSDPQSVLHFSYIIWAHSAKDIPEYESKSIQLYEKAIEIGDLYWKNKQQFDNFNMHYYLRYMNERYFYEYLVGSGLNCSLTLSSCMRLAQLAGYVQIDVSPNNPLTGKTARPLTFRGISSMTMQLKCSPTQDHTIDDNLDPDLSLAEEKRRLFWDVYLGEKWYSLITGLPSSLSVDSETLVYTALPSPTSFFSLNGSNGTESGSITDSNPVTSVYLHEAMEKLESNEVMIDLNSCTSSILLLTMTENIVKWSKVFLNTAKLEDIGLPEAIPNMQSKIDEISNKFSRFESNVLYFDMDVGPMLRLMISITKNVLYHAMLIKLSCVFENKLKIDPTGSNIHEEHRKFFTDCLYSVSETTIEVFSQTIETASVEELGYEVYMAQTNCLKSLYQCAAFFKQFGSFLLLDRSIESRLNALIARYLRQVSEQYPKTEKEKFNSRCARLMKVMTHWSEMLRSQPGLISFFDIFI</sequence>
<evidence type="ECO:0000313" key="2">
    <source>
        <dbReference type="Proteomes" id="UP001165064"/>
    </source>
</evidence>
<comment type="caution">
    <text evidence="1">The sequence shown here is derived from an EMBL/GenBank/DDBJ whole genome shotgun (WGS) entry which is preliminary data.</text>
</comment>
<protein>
    <submittedName>
        <fullName evidence="1">Unnamed protein product</fullName>
    </submittedName>
</protein>
<name>A0ACB5T8D1_AMBMO</name>
<evidence type="ECO:0000313" key="1">
    <source>
        <dbReference type="EMBL" id="GME83182.1"/>
    </source>
</evidence>
<organism evidence="1 2">
    <name type="scientific">Ambrosiozyma monospora</name>
    <name type="common">Yeast</name>
    <name type="synonym">Endomycopsis monosporus</name>
    <dbReference type="NCBI Taxonomy" id="43982"/>
    <lineage>
        <taxon>Eukaryota</taxon>
        <taxon>Fungi</taxon>
        <taxon>Dikarya</taxon>
        <taxon>Ascomycota</taxon>
        <taxon>Saccharomycotina</taxon>
        <taxon>Pichiomycetes</taxon>
        <taxon>Pichiales</taxon>
        <taxon>Pichiaceae</taxon>
        <taxon>Ambrosiozyma</taxon>
    </lineage>
</organism>
<gene>
    <name evidence="1" type="ORF">Amon02_000601000</name>
</gene>